<dbReference type="EMBL" id="JAAIUW010000010">
    <property type="protein sequence ID" value="KAF7811543.1"/>
    <property type="molecule type" value="Genomic_DNA"/>
</dbReference>
<evidence type="ECO:0000313" key="1">
    <source>
        <dbReference type="EMBL" id="KAF7811543.1"/>
    </source>
</evidence>
<protein>
    <submittedName>
        <fullName evidence="1">Uncharacterized protein</fullName>
    </submittedName>
</protein>
<gene>
    <name evidence="1" type="ORF">G2W53_032519</name>
</gene>
<reference evidence="1" key="1">
    <citation type="submission" date="2020-09" db="EMBL/GenBank/DDBJ databases">
        <title>Genome-Enabled Discovery of Anthraquinone Biosynthesis in Senna tora.</title>
        <authorList>
            <person name="Kang S.-H."/>
            <person name="Pandey R.P."/>
            <person name="Lee C.-M."/>
            <person name="Sim J.-S."/>
            <person name="Jeong J.-T."/>
            <person name="Choi B.-S."/>
            <person name="Jung M."/>
            <person name="Ginzburg D."/>
            <person name="Zhao K."/>
            <person name="Won S.Y."/>
            <person name="Oh T.-J."/>
            <person name="Yu Y."/>
            <person name="Kim N.-H."/>
            <person name="Lee O.R."/>
            <person name="Lee T.-H."/>
            <person name="Bashyal P."/>
            <person name="Kim T.-S."/>
            <person name="Lee W.-H."/>
            <person name="Kawkins C."/>
            <person name="Kim C.-K."/>
            <person name="Kim J.S."/>
            <person name="Ahn B.O."/>
            <person name="Rhee S.Y."/>
            <person name="Sohng J.K."/>
        </authorList>
    </citation>
    <scope>NUCLEOTIDE SEQUENCE</scope>
    <source>
        <tissue evidence="1">Leaf</tissue>
    </source>
</reference>
<dbReference type="Proteomes" id="UP000634136">
    <property type="component" value="Unassembled WGS sequence"/>
</dbReference>
<evidence type="ECO:0000313" key="2">
    <source>
        <dbReference type="Proteomes" id="UP000634136"/>
    </source>
</evidence>
<name>A0A834SXP9_9FABA</name>
<dbReference type="AlphaFoldDB" id="A0A834SXP9"/>
<keyword evidence="2" id="KW-1185">Reference proteome</keyword>
<organism evidence="1 2">
    <name type="scientific">Senna tora</name>
    <dbReference type="NCBI Taxonomy" id="362788"/>
    <lineage>
        <taxon>Eukaryota</taxon>
        <taxon>Viridiplantae</taxon>
        <taxon>Streptophyta</taxon>
        <taxon>Embryophyta</taxon>
        <taxon>Tracheophyta</taxon>
        <taxon>Spermatophyta</taxon>
        <taxon>Magnoliopsida</taxon>
        <taxon>eudicotyledons</taxon>
        <taxon>Gunneridae</taxon>
        <taxon>Pentapetalae</taxon>
        <taxon>rosids</taxon>
        <taxon>fabids</taxon>
        <taxon>Fabales</taxon>
        <taxon>Fabaceae</taxon>
        <taxon>Caesalpinioideae</taxon>
        <taxon>Cassia clade</taxon>
        <taxon>Senna</taxon>
    </lineage>
</organism>
<sequence>MKDIPRNDGFTVMKETPFNERKISWLRKDYHIKRNLVL</sequence>
<comment type="caution">
    <text evidence="1">The sequence shown here is derived from an EMBL/GenBank/DDBJ whole genome shotgun (WGS) entry which is preliminary data.</text>
</comment>
<accession>A0A834SXP9</accession>
<proteinExistence type="predicted"/>